<accession>A0A0G4K2P1</accession>
<evidence type="ECO:0000313" key="3">
    <source>
        <dbReference type="Proteomes" id="UP000044377"/>
    </source>
</evidence>
<feature type="domain" description="IprA winged helix-turn-helix" evidence="1">
    <location>
        <begin position="139"/>
        <end position="199"/>
    </location>
</feature>
<evidence type="ECO:0000313" key="2">
    <source>
        <dbReference type="EMBL" id="CPR21588.1"/>
    </source>
</evidence>
<dbReference type="AlphaFoldDB" id="A0A0G4K2P1"/>
<dbReference type="SUPFAM" id="SSF46785">
    <property type="entry name" value="Winged helix' DNA-binding domain"/>
    <property type="match status" value="1"/>
</dbReference>
<dbReference type="Gene3D" id="1.10.10.10">
    <property type="entry name" value="Winged helix-like DNA-binding domain superfamily/Winged helix DNA-binding domain"/>
    <property type="match status" value="1"/>
</dbReference>
<dbReference type="InterPro" id="IPR041687">
    <property type="entry name" value="HTH_46"/>
</dbReference>
<dbReference type="EMBL" id="CGIG01000001">
    <property type="protein sequence ID" value="CPR21588.1"/>
    <property type="molecule type" value="Genomic_DNA"/>
</dbReference>
<keyword evidence="3" id="KW-1185">Reference proteome</keyword>
<proteinExistence type="predicted"/>
<evidence type="ECO:0000259" key="1">
    <source>
        <dbReference type="Pfam" id="PF15977"/>
    </source>
</evidence>
<sequence>MVDLEQSISRLTKTLYPHTHSATPSEVVKGKRRYHLHTGGEKFIYFLDEGEFLMKRTRDNKVISVILSPSIVGWSQALLDCDDIYLERIDYGKIRCVPFDLAFRVVTAYQRFDDVLKIANFWFHYLVNFCVDNDGDSISIVEKMLVSLNNLPPEVRQRFSALTFIAERTSLSKSTIFRILKKLQEEHIIEMENGRLKQIFFNEKSN</sequence>
<dbReference type="OrthoDB" id="6629619at2"/>
<dbReference type="RefSeq" id="WP_048639539.1">
    <property type="nucleotide sequence ID" value="NZ_CGIG01000001.1"/>
</dbReference>
<dbReference type="InterPro" id="IPR036388">
    <property type="entry name" value="WH-like_DNA-bd_sf"/>
</dbReference>
<organism evidence="2 3">
    <name type="scientific">Brenneria goodwinii</name>
    <dbReference type="NCBI Taxonomy" id="1109412"/>
    <lineage>
        <taxon>Bacteria</taxon>
        <taxon>Pseudomonadati</taxon>
        <taxon>Pseudomonadota</taxon>
        <taxon>Gammaproteobacteria</taxon>
        <taxon>Enterobacterales</taxon>
        <taxon>Pectobacteriaceae</taxon>
        <taxon>Brenneria</taxon>
    </lineage>
</organism>
<dbReference type="InterPro" id="IPR036390">
    <property type="entry name" value="WH_DNA-bd_sf"/>
</dbReference>
<dbReference type="Pfam" id="PF15977">
    <property type="entry name" value="HTH_46"/>
    <property type="match status" value="1"/>
</dbReference>
<name>A0A0G4K2P1_9GAMM</name>
<gene>
    <name evidence="2" type="ORF">BN1221_04970c</name>
</gene>
<dbReference type="Proteomes" id="UP000044377">
    <property type="component" value="Unassembled WGS sequence"/>
</dbReference>
<reference evidence="3" key="1">
    <citation type="submission" date="2015-01" db="EMBL/GenBank/DDBJ databases">
        <authorList>
            <person name="Paterson Steve"/>
        </authorList>
    </citation>
    <scope>NUCLEOTIDE SEQUENCE [LARGE SCALE GENOMIC DNA]</scope>
    <source>
        <strain evidence="3">OBR1</strain>
    </source>
</reference>
<protein>
    <recommendedName>
        <fullName evidence="1">IprA winged helix-turn-helix domain-containing protein</fullName>
    </recommendedName>
</protein>